<feature type="domain" description="Reverse transcriptase" evidence="9">
    <location>
        <begin position="979"/>
        <end position="1068"/>
    </location>
</feature>
<evidence type="ECO:0000256" key="2">
    <source>
        <dbReference type="ARBA" id="ARBA00022679"/>
    </source>
</evidence>
<dbReference type="Gene3D" id="3.10.20.370">
    <property type="match status" value="1"/>
</dbReference>
<evidence type="ECO:0000256" key="7">
    <source>
        <dbReference type="ARBA" id="ARBA00022918"/>
    </source>
</evidence>
<evidence type="ECO:0000256" key="8">
    <source>
        <dbReference type="SAM" id="MobiDB-lite"/>
    </source>
</evidence>
<evidence type="ECO:0000256" key="6">
    <source>
        <dbReference type="ARBA" id="ARBA00022801"/>
    </source>
</evidence>
<organism evidence="12">
    <name type="scientific">Tanacetum cinerariifolium</name>
    <name type="common">Dalmatian daisy</name>
    <name type="synonym">Chrysanthemum cinerariifolium</name>
    <dbReference type="NCBI Taxonomy" id="118510"/>
    <lineage>
        <taxon>Eukaryota</taxon>
        <taxon>Viridiplantae</taxon>
        <taxon>Streptophyta</taxon>
        <taxon>Embryophyta</taxon>
        <taxon>Tracheophyta</taxon>
        <taxon>Spermatophyta</taxon>
        <taxon>Magnoliopsida</taxon>
        <taxon>eudicotyledons</taxon>
        <taxon>Gunneridae</taxon>
        <taxon>Pentapetalae</taxon>
        <taxon>asterids</taxon>
        <taxon>campanulids</taxon>
        <taxon>Asterales</taxon>
        <taxon>Asteraceae</taxon>
        <taxon>Asteroideae</taxon>
        <taxon>Anthemideae</taxon>
        <taxon>Anthemidinae</taxon>
        <taxon>Tanacetum</taxon>
    </lineage>
</organism>
<dbReference type="CDD" id="cd00303">
    <property type="entry name" value="retropepsin_like"/>
    <property type="match status" value="1"/>
</dbReference>
<dbReference type="Gene3D" id="3.30.70.270">
    <property type="match status" value="1"/>
</dbReference>
<dbReference type="GO" id="GO:0016787">
    <property type="term" value="F:hydrolase activity"/>
    <property type="evidence" value="ECO:0007669"/>
    <property type="project" value="UniProtKB-KW"/>
</dbReference>
<dbReference type="Pfam" id="PF17917">
    <property type="entry name" value="RT_RNaseH"/>
    <property type="match status" value="1"/>
</dbReference>
<dbReference type="GO" id="GO:0003964">
    <property type="term" value="F:RNA-directed DNA polymerase activity"/>
    <property type="evidence" value="ECO:0007669"/>
    <property type="project" value="UniProtKB-KW"/>
</dbReference>
<dbReference type="InterPro" id="IPR005162">
    <property type="entry name" value="Retrotrans_gag_dom"/>
</dbReference>
<evidence type="ECO:0000259" key="9">
    <source>
        <dbReference type="Pfam" id="PF00078"/>
    </source>
</evidence>
<protein>
    <recommendedName>
        <fullName evidence="1">RNA-directed DNA polymerase</fullName>
        <ecNumber evidence="1">2.7.7.49</ecNumber>
    </recommendedName>
</protein>
<keyword evidence="5" id="KW-0255">Endonuclease</keyword>
<keyword evidence="6" id="KW-0378">Hydrolase</keyword>
<evidence type="ECO:0000256" key="1">
    <source>
        <dbReference type="ARBA" id="ARBA00012493"/>
    </source>
</evidence>
<dbReference type="PANTHER" id="PTHR37984:SF5">
    <property type="entry name" value="PROTEIN NYNRIN-LIKE"/>
    <property type="match status" value="1"/>
</dbReference>
<evidence type="ECO:0000259" key="11">
    <source>
        <dbReference type="Pfam" id="PF17917"/>
    </source>
</evidence>
<evidence type="ECO:0000313" key="12">
    <source>
        <dbReference type="EMBL" id="GEU58257.1"/>
    </source>
</evidence>
<keyword evidence="7 12" id="KW-0695">RNA-directed DNA polymerase</keyword>
<evidence type="ECO:0000256" key="4">
    <source>
        <dbReference type="ARBA" id="ARBA00022722"/>
    </source>
</evidence>
<dbReference type="Pfam" id="PF03732">
    <property type="entry name" value="Retrotrans_gag"/>
    <property type="match status" value="1"/>
</dbReference>
<dbReference type="Gene3D" id="2.40.70.10">
    <property type="entry name" value="Acid Proteases"/>
    <property type="match status" value="1"/>
</dbReference>
<sequence length="1371" mass="156126">MSTRSSARNLFPPFDNPELTIRRRSRVDPTILNDFEMATERNGDPPVPDLRTMEELCQPSLNGRGGPITLIAIQATNFGLKNDMIQQSIKVNGVTDDALRLYLFPHSLTHNATSWFDRLPRNSIKTFEQMAKMFLEKYFPPSMVTKLRNKITNFSQRPDESLFKAWERYKLSIDRCPNYNTLLVTQIDTFYNGLTLRHHDTINAVVGGTFMKRCPGECYDLIENMIAHHNDWDTSSQRSESSSTITCSSDPEIVALKAEMAEINKNLMKVLRTNHQVKAVTPSCETCGGPHSYNDCPATVGQTQKGNNQGRNQFFQRASHGQNPPQAYQAPTYQAPGYQAPVHQPSIPQPQVMTTTEFTNYMKANDAILKNMQTNMTSLTNSNPELKNMFGQFMKMNTASSLGSGTLLSNTITNPKEDLKVKCETEVTKDTMPPTNNGSTKDVQPSVVQIENLMPNSEPVIAPVAKPVDAPVSAPKPNQKPSIPYPSRLHDQKLRDKTNDQKEKFFKIFQDLNFNISFADALIIMPKFGPTIKSLLTNKDKLFELARTPLNEHYSTVLLKKLPEKLGDPDKFLISCDFPGMDECLALADLGTHINLMPLSVWNKLSLPQLTPTLMTLELADQSISQPIGVVEDVFVKVGKFHFPADFVVVDFDADPRVPLILRRYFLKTERDLIDVYAGELTLRVNNEVVTFNLDQTSRYSANYNDMTANRIDVIDIACEEYSQEVLGFFDVIVSGNPTPYYDPIVSTSSPTLTPFGDGDFLFKEVDAFLALEDDPTSREVYHSYYDPEGDILFLEAFLNDDPSLPPPTQGMYLPQVRKELKIYEAKNDKSSIDEPPEVELKDLPPHLEYAFLEGDDKLPVVIAKDLSVEEKVALIKVLKSYKQAIAWKLSDIKGINPRFCTHKILMEDDFEPAVQQQRRVNPKIYDVIKKEVLKLLDAELIYLISDSPWVSLVHCVPKKGGFTVVENEANELILTRLVTGWRVCIDYRKLNEATRKDHFPLPFMDQMLERLAGNEYYCFLDGFWGYFQIPFDFKDQEKTTFTCPYGTFAYHRMPFGLCNAPGTFQRTCLSYLEKMLQRCEDTNLCLNLEKSHFMVKEGIVLGQKISKNEIEVDKAKVDVIAKLPHPTTIKEPFKHSRKLNEAPILISPDWDLPFELMCDASDFAIGAVLGQRKTKHFQPIHYASKIMTDAQAHYTTTEKELLAVVYAFEKFRPYLVLSKSIVYTDHSALKYLYNKQDAKPRLLRWVILIQEFDITVRDKKGAENLAADHLSRLENPHQSVLVKKEINETFPLETLNMVSFRGDSSTPWFADFANYHAGNFVVKGMSSQQKNKFFKDVKHYFWDDPFLFKICADQVIRRLHGQEAVDILKA</sequence>
<accession>A0A6L2LBJ7</accession>
<evidence type="ECO:0000256" key="3">
    <source>
        <dbReference type="ARBA" id="ARBA00022695"/>
    </source>
</evidence>
<dbReference type="Gene3D" id="3.10.10.10">
    <property type="entry name" value="HIV Type 1 Reverse Transcriptase, subunit A, domain 1"/>
    <property type="match status" value="1"/>
</dbReference>
<dbReference type="InterPro" id="IPR050951">
    <property type="entry name" value="Retrovirus_Pol_polyprotein"/>
</dbReference>
<dbReference type="PANTHER" id="PTHR37984">
    <property type="entry name" value="PROTEIN CBG26694"/>
    <property type="match status" value="1"/>
</dbReference>
<dbReference type="FunFam" id="3.10.20.370:FF:000001">
    <property type="entry name" value="Retrovirus-related Pol polyprotein from transposon 17.6-like protein"/>
    <property type="match status" value="1"/>
</dbReference>
<dbReference type="InterPro" id="IPR043502">
    <property type="entry name" value="DNA/RNA_pol_sf"/>
</dbReference>
<keyword evidence="2" id="KW-0808">Transferase</keyword>
<dbReference type="InterPro" id="IPR041373">
    <property type="entry name" value="RT_RNaseH"/>
</dbReference>
<keyword evidence="4" id="KW-0540">Nuclease</keyword>
<dbReference type="InterPro" id="IPR000477">
    <property type="entry name" value="RT_dom"/>
</dbReference>
<dbReference type="InterPro" id="IPR021109">
    <property type="entry name" value="Peptidase_aspartic_dom_sf"/>
</dbReference>
<proteinExistence type="predicted"/>
<name>A0A6L2LBJ7_TANCI</name>
<dbReference type="EMBL" id="BKCJ010003971">
    <property type="protein sequence ID" value="GEU58257.1"/>
    <property type="molecule type" value="Genomic_DNA"/>
</dbReference>
<dbReference type="GO" id="GO:0004519">
    <property type="term" value="F:endonuclease activity"/>
    <property type="evidence" value="ECO:0007669"/>
    <property type="project" value="UniProtKB-KW"/>
</dbReference>
<gene>
    <name evidence="12" type="ORF">Tci_030235</name>
</gene>
<evidence type="ECO:0000256" key="5">
    <source>
        <dbReference type="ARBA" id="ARBA00022759"/>
    </source>
</evidence>
<feature type="domain" description="Reverse transcriptase RNase H-like" evidence="11">
    <location>
        <begin position="1150"/>
        <end position="1253"/>
    </location>
</feature>
<comment type="caution">
    <text evidence="12">The sequence shown here is derived from an EMBL/GenBank/DDBJ whole genome shotgun (WGS) entry which is preliminary data.</text>
</comment>
<dbReference type="CDD" id="cd01647">
    <property type="entry name" value="RT_LTR"/>
    <property type="match status" value="1"/>
</dbReference>
<dbReference type="InterPro" id="IPR043128">
    <property type="entry name" value="Rev_trsase/Diguanyl_cyclase"/>
</dbReference>
<feature type="domain" description="Retrotransposon gag" evidence="10">
    <location>
        <begin position="103"/>
        <end position="195"/>
    </location>
</feature>
<reference evidence="12" key="1">
    <citation type="journal article" date="2019" name="Sci. Rep.">
        <title>Draft genome of Tanacetum cinerariifolium, the natural source of mosquito coil.</title>
        <authorList>
            <person name="Yamashiro T."/>
            <person name="Shiraishi A."/>
            <person name="Satake H."/>
            <person name="Nakayama K."/>
        </authorList>
    </citation>
    <scope>NUCLEOTIDE SEQUENCE</scope>
</reference>
<keyword evidence="3" id="KW-0548">Nucleotidyltransferase</keyword>
<evidence type="ECO:0000259" key="10">
    <source>
        <dbReference type="Pfam" id="PF03732"/>
    </source>
</evidence>
<dbReference type="EC" id="2.7.7.49" evidence="1"/>
<dbReference type="CDD" id="cd09274">
    <property type="entry name" value="RNase_HI_RT_Ty3"/>
    <property type="match status" value="1"/>
</dbReference>
<feature type="region of interest" description="Disordered" evidence="8">
    <location>
        <begin position="468"/>
        <end position="496"/>
    </location>
</feature>
<dbReference type="SUPFAM" id="SSF56672">
    <property type="entry name" value="DNA/RNA polymerases"/>
    <property type="match status" value="1"/>
</dbReference>
<dbReference type="Pfam" id="PF00078">
    <property type="entry name" value="RVT_1"/>
    <property type="match status" value="1"/>
</dbReference>